<dbReference type="AlphaFoldDB" id="A0A1R4J2Y1"/>
<gene>
    <name evidence="1" type="ORF">FM119_05005</name>
</gene>
<organism evidence="1 2">
    <name type="scientific">Mycetocola reblochoni REB411</name>
    <dbReference type="NCBI Taxonomy" id="1255698"/>
    <lineage>
        <taxon>Bacteria</taxon>
        <taxon>Bacillati</taxon>
        <taxon>Actinomycetota</taxon>
        <taxon>Actinomycetes</taxon>
        <taxon>Micrococcales</taxon>
        <taxon>Microbacteriaceae</taxon>
        <taxon>Mycetocola</taxon>
    </lineage>
</organism>
<dbReference type="EMBL" id="FUKR01000032">
    <property type="protein sequence ID" value="SJN26398.1"/>
    <property type="molecule type" value="Genomic_DNA"/>
</dbReference>
<protein>
    <recommendedName>
        <fullName evidence="3">DUF4209 domain-containing protein</fullName>
    </recommendedName>
</protein>
<keyword evidence="2" id="KW-1185">Reference proteome</keyword>
<name>A0A1R4J2Y1_9MICO</name>
<reference evidence="2" key="1">
    <citation type="submission" date="2017-02" db="EMBL/GenBank/DDBJ databases">
        <authorList>
            <person name="Dridi B."/>
        </authorList>
    </citation>
    <scope>NUCLEOTIDE SEQUENCE [LARGE SCALE GENOMIC DNA]</scope>
    <source>
        <strain evidence="2">EB411</strain>
    </source>
</reference>
<dbReference type="Proteomes" id="UP000196778">
    <property type="component" value="Unassembled WGS sequence"/>
</dbReference>
<evidence type="ECO:0008006" key="3">
    <source>
        <dbReference type="Google" id="ProtNLM"/>
    </source>
</evidence>
<sequence length="576" mass="63782">MRIGALLDNHAHGASDTTEIWTRSWSDADYGSLADPVRLEFDFLFGVELQEDFTTAGSVALEESNVRATATRPFAATPEAAWLLREALLSSVSDHMVRAHLADLILSGRRDASPAHAEATVEHYRTCARDDGLEPGRRAISLARANTIARSRRMTTEASVREQALKLAREMLTLGHSHAALTLFALLSVPARDGSTASSERIEVRESLRGIAATAPEFIDEIVRLLHLAAESEEDQTAAARLHISWYLDNARGETNGLRKVYFGYEAMQLAERYAQFDLRDDAAVFLQAAGEDVELQTFEHDLPISRNHLRRHLRKYRHARDWRDAYRVFLAGAAPTGDHARNVTEAETGRQGLLSLVSNISLGPLNLPTRTGASAEEEQLHRIEGSNIGTMASILALELEHIDSRFDSPSREEFANWFAGIFACDPVLSEQLADAQKRHWERDFTGASLVCLPLIEAAARGLLLKLDEPLYRAERGASPGRFPALDFYVQALEDNGLDVDWVRTLRATLLSDGLNIRNLSAHGFKSRFNEGESALLVRLAGFACALAGTIDHAELSKPLVPVRAGLRRRIGWIWS</sequence>
<evidence type="ECO:0000313" key="2">
    <source>
        <dbReference type="Proteomes" id="UP000196778"/>
    </source>
</evidence>
<accession>A0A1R4J2Y1</accession>
<evidence type="ECO:0000313" key="1">
    <source>
        <dbReference type="EMBL" id="SJN26398.1"/>
    </source>
</evidence>
<proteinExistence type="predicted"/>